<protein>
    <recommendedName>
        <fullName evidence="4">Eukaryotic translation initiation factor 5B</fullName>
        <ecNumber evidence="3">3.6.5.3</ecNumber>
    </recommendedName>
    <alternativeName>
        <fullName evidence="12">Translation initiation factor IF-2</fullName>
    </alternativeName>
</protein>
<dbReference type="InterPro" id="IPR000795">
    <property type="entry name" value="T_Tr_GTP-bd_dom"/>
</dbReference>
<dbReference type="GO" id="GO:0046872">
    <property type="term" value="F:metal ion binding"/>
    <property type="evidence" value="ECO:0007669"/>
    <property type="project" value="UniProtKB-KW"/>
</dbReference>
<dbReference type="InterPro" id="IPR036925">
    <property type="entry name" value="TIF_IF2_dom3_sf"/>
</dbReference>
<dbReference type="SUPFAM" id="SSF50447">
    <property type="entry name" value="Translation proteins"/>
    <property type="match status" value="1"/>
</dbReference>
<dbReference type="GeneID" id="77725917"/>
<keyword evidence="17" id="KW-1185">Reference proteome</keyword>
<dbReference type="PANTHER" id="PTHR43381">
    <property type="entry name" value="TRANSLATION INITIATION FACTOR IF-2-RELATED"/>
    <property type="match status" value="1"/>
</dbReference>
<feature type="compositionally biased region" description="Low complexity" evidence="14">
    <location>
        <begin position="554"/>
        <end position="573"/>
    </location>
</feature>
<evidence type="ECO:0000256" key="10">
    <source>
        <dbReference type="ARBA" id="ARBA00022917"/>
    </source>
</evidence>
<feature type="compositionally biased region" description="Acidic residues" evidence="14">
    <location>
        <begin position="63"/>
        <end position="77"/>
    </location>
</feature>
<dbReference type="NCBIfam" id="NF003078">
    <property type="entry name" value="PRK04004.1"/>
    <property type="match status" value="1"/>
</dbReference>
<proteinExistence type="inferred from homology"/>
<evidence type="ECO:0000256" key="3">
    <source>
        <dbReference type="ARBA" id="ARBA00011986"/>
    </source>
</evidence>
<feature type="compositionally biased region" description="Acidic residues" evidence="14">
    <location>
        <begin position="507"/>
        <end position="518"/>
    </location>
</feature>
<dbReference type="InterPro" id="IPR023115">
    <property type="entry name" value="TIF_IF2_dom3"/>
</dbReference>
<feature type="region of interest" description="Disordered" evidence="14">
    <location>
        <begin position="397"/>
        <end position="433"/>
    </location>
</feature>
<dbReference type="CDD" id="cd01887">
    <property type="entry name" value="IF2_eIF5B"/>
    <property type="match status" value="1"/>
</dbReference>
<gene>
    <name evidence="16" type="ORF">MKK02DRAFT_23340</name>
</gene>
<feature type="compositionally biased region" description="Basic residues" evidence="14">
    <location>
        <begin position="137"/>
        <end position="150"/>
    </location>
</feature>
<keyword evidence="7" id="KW-0479">Metal-binding</keyword>
<evidence type="ECO:0000256" key="9">
    <source>
        <dbReference type="ARBA" id="ARBA00022801"/>
    </source>
</evidence>
<evidence type="ECO:0000313" key="17">
    <source>
        <dbReference type="Proteomes" id="UP001164286"/>
    </source>
</evidence>
<dbReference type="PRINTS" id="PR00315">
    <property type="entry name" value="ELONGATNFCT"/>
</dbReference>
<sequence>MPPKKGAKKGKKQDDDDAFWEAKAAALESGLKSPAAVEEDEELVKPVAKGKGGKKAAGSIFDLLDEGDVGEGDDDEGGGGAQATIQANAAKKDKKKKGKKAPIDEDGEVPEDSAPTVDLADTRANMDDEWPEDSVKPKKGKKDKAGKKSRKAAEAAEEEEEEPKGIEEAPVKDLADEWPEEEVKPRKGKKGKSGKGKKADEEEDELDLDAEIAKAKAEKEAVAAAAAAKKAEEEAEAGKAAGEENGEGDDGDDGPKILTKAQKEKLKKEKEKAKKKAQAQAKKGDAAPAASEPTPVEPTAAPAPVEEADEGDDADDGAAGGSKNKKKKKKPAAKAEPAPAATGGKKVSAHIAAMQAAMVEKQRIEAELKAAEAERIRKIEEEDARLAAEEEKIAEAKAAKKQKEKEKLAKAKAEGRILTPQQKREKAAAEARKQAMLDAGMSVAGLQAGGAAPKRPFTKKKPVGKGKQAPAADKKDEAAAAEKEIASPPAPGSPTSAAPESAKPTEDGDDWDKSEDEAAVEKMVDGVSKLAVEDEDDWDKSSEDEAPPKPAPTPGTAVKAPAPASAPVAVSAPSPKPKTNGTAKPAVPTTNGKSAPVKDESSSEEDSSDEESDSDDDSDDDSDEESDSEDEAEKRKAVALDKIRQRQKEAEAAKNKEDLRSPICCILGHVDTGKTKLLDKIRQTSVQEGEAGGITQQIGATFFPRKAIQEKTAVVNKSGEYEVKVPGLLIIDTPGHESFTNLRTRGSSLCNIAILVVDITHGLEPQTIESLNLLKNGKTPFIVALNKIDRMYGWKATENGGFRETLANQSNSVKSEFADRVAKTKLAFAEQGLNAEIFDENKNLGRNISLVPTSAITGEGIPDMLMLLVKLTQERMNQSLMYISELECTILEVKIIEGLGTTIDVVLSNGVMREGDRIVLCGMDGPIVTTVRALLTPQPMRELRVKSAYVHHKEVKAALGVKISAPGLEKAIAGARLYVAQDDDEVEAYKDMAMEDLTNLARFVAKNGKGVWVQASTLGSLEALLTFLQQMKIPVFNFGLGPVYKNTIVRAATMLDKAPEYAVILAFDVVIEKEAAELAQKGGLKVFSAMIIYHLFDAFTKYMSEVTEAKRQAAMPNAVWPCRLKILQAFTHRDPIILGVDLIEGTLRVGAPVGVVKTDKEGGNREIIKLGKITSIEINHKPFEVVKRAQIGAGAAVKIERAPHEAAKLYGRHFDDKDEVVSLLSRQSIDTLKTNFRDKVDLADWALIKKMKVEQGIQ</sequence>
<dbReference type="FunFam" id="2.40.30.10:FF:000013">
    <property type="entry name" value="eukaryotic translation initiation factor 5B"/>
    <property type="match status" value="1"/>
</dbReference>
<evidence type="ECO:0000259" key="15">
    <source>
        <dbReference type="PROSITE" id="PS51722"/>
    </source>
</evidence>
<feature type="compositionally biased region" description="Basic and acidic residues" evidence="14">
    <location>
        <begin position="422"/>
        <end position="433"/>
    </location>
</feature>
<comment type="catalytic activity">
    <reaction evidence="13">
        <text>GTP + H2O = GDP + phosphate + H(+)</text>
        <dbReference type="Rhea" id="RHEA:19669"/>
        <dbReference type="ChEBI" id="CHEBI:15377"/>
        <dbReference type="ChEBI" id="CHEBI:15378"/>
        <dbReference type="ChEBI" id="CHEBI:37565"/>
        <dbReference type="ChEBI" id="CHEBI:43474"/>
        <dbReference type="ChEBI" id="CHEBI:58189"/>
        <dbReference type="EC" id="3.6.5.3"/>
    </reaction>
</comment>
<feature type="compositionally biased region" description="Low complexity" evidence="14">
    <location>
        <begin position="334"/>
        <end position="346"/>
    </location>
</feature>
<dbReference type="GO" id="GO:0003743">
    <property type="term" value="F:translation initiation factor activity"/>
    <property type="evidence" value="ECO:0007669"/>
    <property type="project" value="UniProtKB-KW"/>
</dbReference>
<evidence type="ECO:0000256" key="1">
    <source>
        <dbReference type="ARBA" id="ARBA00004496"/>
    </source>
</evidence>
<dbReference type="EMBL" id="JAKWFO010000003">
    <property type="protein sequence ID" value="KAI9638512.1"/>
    <property type="molecule type" value="Genomic_DNA"/>
</dbReference>
<evidence type="ECO:0000256" key="13">
    <source>
        <dbReference type="ARBA" id="ARBA00048107"/>
    </source>
</evidence>
<dbReference type="Pfam" id="PF00009">
    <property type="entry name" value="GTP_EFTU"/>
    <property type="match status" value="1"/>
</dbReference>
<dbReference type="PANTHER" id="PTHR43381:SF4">
    <property type="entry name" value="EUKARYOTIC TRANSLATION INITIATION FACTOR 5B"/>
    <property type="match status" value="1"/>
</dbReference>
<comment type="subcellular location">
    <subcellularLocation>
        <location evidence="1">Cytoplasm</location>
    </subcellularLocation>
</comment>
<feature type="compositionally biased region" description="Basic residues" evidence="14">
    <location>
        <begin position="323"/>
        <end position="332"/>
    </location>
</feature>
<keyword evidence="6" id="KW-0396">Initiation factor</keyword>
<dbReference type="GO" id="GO:0003924">
    <property type="term" value="F:GTPase activity"/>
    <property type="evidence" value="ECO:0007669"/>
    <property type="project" value="InterPro"/>
</dbReference>
<feature type="compositionally biased region" description="Basic and acidic residues" evidence="14">
    <location>
        <begin position="261"/>
        <end position="272"/>
    </location>
</feature>
<feature type="compositionally biased region" description="Low complexity" evidence="14">
    <location>
        <begin position="278"/>
        <end position="305"/>
    </location>
</feature>
<keyword evidence="8" id="KW-0547">Nucleotide-binding</keyword>
<evidence type="ECO:0000256" key="7">
    <source>
        <dbReference type="ARBA" id="ARBA00022723"/>
    </source>
</evidence>
<dbReference type="Proteomes" id="UP001164286">
    <property type="component" value="Unassembled WGS sequence"/>
</dbReference>
<evidence type="ECO:0000256" key="8">
    <source>
        <dbReference type="ARBA" id="ARBA00022741"/>
    </source>
</evidence>
<keyword evidence="11" id="KW-0342">GTP-binding</keyword>
<feature type="compositionally biased region" description="Basic and acidic residues" evidence="14">
    <location>
        <begin position="632"/>
        <end position="641"/>
    </location>
</feature>
<dbReference type="Gene3D" id="3.40.50.300">
    <property type="entry name" value="P-loop containing nucleotide triphosphate hydrolases"/>
    <property type="match status" value="1"/>
</dbReference>
<feature type="region of interest" description="Disordered" evidence="14">
    <location>
        <begin position="28"/>
        <end position="348"/>
    </location>
</feature>
<evidence type="ECO:0000313" key="16">
    <source>
        <dbReference type="EMBL" id="KAI9638512.1"/>
    </source>
</evidence>
<organism evidence="16 17">
    <name type="scientific">Dioszegia hungarica</name>
    <dbReference type="NCBI Taxonomy" id="4972"/>
    <lineage>
        <taxon>Eukaryota</taxon>
        <taxon>Fungi</taxon>
        <taxon>Dikarya</taxon>
        <taxon>Basidiomycota</taxon>
        <taxon>Agaricomycotina</taxon>
        <taxon>Tremellomycetes</taxon>
        <taxon>Tremellales</taxon>
        <taxon>Bulleribasidiaceae</taxon>
        <taxon>Dioszegia</taxon>
    </lineage>
</organism>
<feature type="compositionally biased region" description="Basic and acidic residues" evidence="14">
    <location>
        <begin position="472"/>
        <end position="485"/>
    </location>
</feature>
<accession>A0AA38HED4</accession>
<evidence type="ECO:0000256" key="6">
    <source>
        <dbReference type="ARBA" id="ARBA00022540"/>
    </source>
</evidence>
<dbReference type="Gene3D" id="2.40.30.10">
    <property type="entry name" value="Translation factors"/>
    <property type="match status" value="2"/>
</dbReference>
<name>A0AA38HED4_9TREE</name>
<feature type="compositionally biased region" description="Acidic residues" evidence="14">
    <location>
        <begin position="602"/>
        <end position="631"/>
    </location>
</feature>
<feature type="domain" description="Tr-type G" evidence="15">
    <location>
        <begin position="659"/>
        <end position="879"/>
    </location>
</feature>
<evidence type="ECO:0000256" key="14">
    <source>
        <dbReference type="SAM" id="MobiDB-lite"/>
    </source>
</evidence>
<evidence type="ECO:0000256" key="11">
    <source>
        <dbReference type="ARBA" id="ARBA00023134"/>
    </source>
</evidence>
<dbReference type="InterPro" id="IPR027417">
    <property type="entry name" value="P-loop_NTPase"/>
</dbReference>
<dbReference type="PROSITE" id="PS51722">
    <property type="entry name" value="G_TR_2"/>
    <property type="match status" value="1"/>
</dbReference>
<keyword evidence="5" id="KW-0963">Cytoplasm</keyword>
<feature type="compositionally biased region" description="Low complexity" evidence="14">
    <location>
        <begin position="493"/>
        <end position="502"/>
    </location>
</feature>
<dbReference type="GO" id="GO:0005525">
    <property type="term" value="F:GTP binding"/>
    <property type="evidence" value="ECO:0007669"/>
    <property type="project" value="UniProtKB-KW"/>
</dbReference>
<feature type="compositionally biased region" description="Basic and acidic residues" evidence="14">
    <location>
        <begin position="397"/>
        <end position="415"/>
    </location>
</feature>
<dbReference type="SUPFAM" id="SSF52540">
    <property type="entry name" value="P-loop containing nucleoside triphosphate hydrolases"/>
    <property type="match status" value="1"/>
</dbReference>
<dbReference type="RefSeq" id="XP_052948289.1">
    <property type="nucleotide sequence ID" value="XM_053086716.1"/>
</dbReference>
<dbReference type="CDD" id="cd03703">
    <property type="entry name" value="aeIF5B_II"/>
    <property type="match status" value="1"/>
</dbReference>
<evidence type="ECO:0000256" key="5">
    <source>
        <dbReference type="ARBA" id="ARBA00022490"/>
    </source>
</evidence>
<keyword evidence="9" id="KW-0378">Hydrolase</keyword>
<feature type="compositionally biased region" description="Basic and acidic residues" evidence="14">
    <location>
        <begin position="163"/>
        <end position="185"/>
    </location>
</feature>
<reference evidence="16" key="1">
    <citation type="journal article" date="2022" name="G3 (Bethesda)">
        <title>High quality genome of the basidiomycete yeast Dioszegia hungarica PDD-24b-2 isolated from cloud water.</title>
        <authorList>
            <person name="Jarrige D."/>
            <person name="Haridas S."/>
            <person name="Bleykasten-Grosshans C."/>
            <person name="Joly M."/>
            <person name="Nadalig T."/>
            <person name="Sancelme M."/>
            <person name="Vuilleumier S."/>
            <person name="Grigoriev I.V."/>
            <person name="Amato P."/>
            <person name="Bringel F."/>
        </authorList>
    </citation>
    <scope>NUCLEOTIDE SEQUENCE</scope>
    <source>
        <strain evidence="16">PDD-24b-2</strain>
    </source>
</reference>
<dbReference type="FunFam" id="2.40.30.10:FF:000026">
    <property type="entry name" value="Eukaryotic translation initiation factor 5B"/>
    <property type="match status" value="1"/>
</dbReference>
<dbReference type="EC" id="3.6.5.3" evidence="3"/>
<feature type="region of interest" description="Disordered" evidence="14">
    <location>
        <begin position="446"/>
        <end position="641"/>
    </location>
</feature>
<dbReference type="InterPro" id="IPR005225">
    <property type="entry name" value="Small_GTP-bd"/>
</dbReference>
<dbReference type="AlphaFoldDB" id="A0AA38HED4"/>
<dbReference type="Pfam" id="PF11987">
    <property type="entry name" value="IF-2"/>
    <property type="match status" value="1"/>
</dbReference>
<evidence type="ECO:0000256" key="2">
    <source>
        <dbReference type="ARBA" id="ARBA00007733"/>
    </source>
</evidence>
<dbReference type="GO" id="GO:0005739">
    <property type="term" value="C:mitochondrion"/>
    <property type="evidence" value="ECO:0007669"/>
    <property type="project" value="TreeGrafter"/>
</dbReference>
<evidence type="ECO:0000256" key="12">
    <source>
        <dbReference type="ARBA" id="ARBA00032478"/>
    </source>
</evidence>
<feature type="compositionally biased region" description="Basic residues" evidence="14">
    <location>
        <begin position="186"/>
        <end position="196"/>
    </location>
</feature>
<feature type="compositionally biased region" description="Acidic residues" evidence="14">
    <location>
        <begin position="201"/>
        <end position="210"/>
    </location>
</feature>
<dbReference type="InterPro" id="IPR015760">
    <property type="entry name" value="TIF_IF2"/>
</dbReference>
<dbReference type="SUPFAM" id="SSF52156">
    <property type="entry name" value="Initiation factor IF2/eIF5b, domain 3"/>
    <property type="match status" value="1"/>
</dbReference>
<dbReference type="NCBIfam" id="TIGR00231">
    <property type="entry name" value="small_GTP"/>
    <property type="match status" value="1"/>
</dbReference>
<comment type="similarity">
    <text evidence="2">Belongs to the TRAFAC class translation factor GTPase superfamily. Classic translation factor GTPase family. IF-2 subfamily.</text>
</comment>
<comment type="caution">
    <text evidence="16">The sequence shown here is derived from an EMBL/GenBank/DDBJ whole genome shotgun (WGS) entry which is preliminary data.</text>
</comment>
<keyword evidence="10" id="KW-0648">Protein biosynthesis</keyword>
<dbReference type="InterPro" id="IPR009000">
    <property type="entry name" value="Transl_B-barrel_sf"/>
</dbReference>
<dbReference type="FunFam" id="3.40.50.10050:FF:000002">
    <property type="entry name" value="Eukaryotic translation initiation factor 5B"/>
    <property type="match status" value="1"/>
</dbReference>
<feature type="compositionally biased region" description="Acidic residues" evidence="14">
    <location>
        <begin position="306"/>
        <end position="316"/>
    </location>
</feature>
<dbReference type="FunFam" id="3.40.50.300:FF:000112">
    <property type="entry name" value="Eukaryotic translation initiation factor 5B"/>
    <property type="match status" value="1"/>
</dbReference>
<evidence type="ECO:0000256" key="4">
    <source>
        <dbReference type="ARBA" id="ARBA00013824"/>
    </source>
</evidence>
<dbReference type="Gene3D" id="3.40.50.10050">
    <property type="entry name" value="Translation initiation factor IF- 2, domain 3"/>
    <property type="match status" value="1"/>
</dbReference>
<feature type="compositionally biased region" description="Basic and acidic residues" evidence="14">
    <location>
        <begin position="211"/>
        <end position="221"/>
    </location>
</feature>